<protein>
    <submittedName>
        <fullName evidence="2">Uncharacterized protein</fullName>
    </submittedName>
</protein>
<evidence type="ECO:0000256" key="1">
    <source>
        <dbReference type="SAM" id="MobiDB-lite"/>
    </source>
</evidence>
<dbReference type="AlphaFoldDB" id="A0A813J5Y6"/>
<dbReference type="EMBL" id="CAJNNW010020661">
    <property type="protein sequence ID" value="CAE8666602.1"/>
    <property type="molecule type" value="Genomic_DNA"/>
</dbReference>
<reference evidence="2" key="1">
    <citation type="submission" date="2021-02" db="EMBL/GenBank/DDBJ databases">
        <authorList>
            <person name="Dougan E. K."/>
            <person name="Rhodes N."/>
            <person name="Thang M."/>
            <person name="Chan C."/>
        </authorList>
    </citation>
    <scope>NUCLEOTIDE SEQUENCE</scope>
</reference>
<comment type="caution">
    <text evidence="2">The sequence shown here is derived from an EMBL/GenBank/DDBJ whole genome shotgun (WGS) entry which is preliminary data.</text>
</comment>
<evidence type="ECO:0000313" key="2">
    <source>
        <dbReference type="EMBL" id="CAE8666602.1"/>
    </source>
</evidence>
<dbReference type="Proteomes" id="UP000626109">
    <property type="component" value="Unassembled WGS sequence"/>
</dbReference>
<feature type="region of interest" description="Disordered" evidence="1">
    <location>
        <begin position="72"/>
        <end position="94"/>
    </location>
</feature>
<organism evidence="2 3">
    <name type="scientific">Polarella glacialis</name>
    <name type="common">Dinoflagellate</name>
    <dbReference type="NCBI Taxonomy" id="89957"/>
    <lineage>
        <taxon>Eukaryota</taxon>
        <taxon>Sar</taxon>
        <taxon>Alveolata</taxon>
        <taxon>Dinophyceae</taxon>
        <taxon>Suessiales</taxon>
        <taxon>Suessiaceae</taxon>
        <taxon>Polarella</taxon>
    </lineage>
</organism>
<name>A0A813J5Y6_POLGL</name>
<feature type="non-terminal residue" evidence="2">
    <location>
        <position position="94"/>
    </location>
</feature>
<gene>
    <name evidence="2" type="ORF">PGLA2088_LOCUS16341</name>
</gene>
<feature type="non-terminal residue" evidence="2">
    <location>
        <position position="1"/>
    </location>
</feature>
<sequence length="94" mass="10112">VQPRDLSPTRVRSFMMQAQGVLPKSASPPPPLHSLQLRSLVPYSIGPSLPMPAFPPPVQVPGIGVPIDAHMIASPRPTRGTSEVLRKDQRASTD</sequence>
<proteinExistence type="predicted"/>
<accession>A0A813J5Y6</accession>
<feature type="compositionally biased region" description="Basic and acidic residues" evidence="1">
    <location>
        <begin position="84"/>
        <end position="94"/>
    </location>
</feature>
<evidence type="ECO:0000313" key="3">
    <source>
        <dbReference type="Proteomes" id="UP000626109"/>
    </source>
</evidence>